<keyword evidence="3" id="KW-1185">Reference proteome</keyword>
<dbReference type="PROSITE" id="PS00108">
    <property type="entry name" value="PROTEIN_KINASE_ST"/>
    <property type="match status" value="1"/>
</dbReference>
<gene>
    <name evidence="2" type="ORF">JAAARDRAFT_419858</name>
</gene>
<protein>
    <recommendedName>
        <fullName evidence="1">Protein kinase domain-containing protein</fullName>
    </recommendedName>
</protein>
<dbReference type="InParanoid" id="A0A067PGS3"/>
<organism evidence="2 3">
    <name type="scientific">Jaapia argillacea MUCL 33604</name>
    <dbReference type="NCBI Taxonomy" id="933084"/>
    <lineage>
        <taxon>Eukaryota</taxon>
        <taxon>Fungi</taxon>
        <taxon>Dikarya</taxon>
        <taxon>Basidiomycota</taxon>
        <taxon>Agaricomycotina</taxon>
        <taxon>Agaricomycetes</taxon>
        <taxon>Agaricomycetidae</taxon>
        <taxon>Jaapiales</taxon>
        <taxon>Jaapiaceae</taxon>
        <taxon>Jaapia</taxon>
    </lineage>
</organism>
<dbReference type="OrthoDB" id="346907at2759"/>
<dbReference type="InterPro" id="IPR008271">
    <property type="entry name" value="Ser/Thr_kinase_AS"/>
</dbReference>
<dbReference type="Proteomes" id="UP000027265">
    <property type="component" value="Unassembled WGS sequence"/>
</dbReference>
<accession>A0A067PGS3</accession>
<dbReference type="PANTHER" id="PTHR44329">
    <property type="entry name" value="SERINE/THREONINE-PROTEIN KINASE TNNI3K-RELATED"/>
    <property type="match status" value="1"/>
</dbReference>
<dbReference type="PIRSF" id="PIRSF000654">
    <property type="entry name" value="Integrin-linked_kinase"/>
    <property type="match status" value="1"/>
</dbReference>
<evidence type="ECO:0000313" key="2">
    <source>
        <dbReference type="EMBL" id="KDQ53969.1"/>
    </source>
</evidence>
<dbReference type="Pfam" id="PF07714">
    <property type="entry name" value="PK_Tyr_Ser-Thr"/>
    <property type="match status" value="1"/>
</dbReference>
<dbReference type="STRING" id="933084.A0A067PGS3"/>
<dbReference type="InterPro" id="IPR011009">
    <property type="entry name" value="Kinase-like_dom_sf"/>
</dbReference>
<dbReference type="InterPro" id="IPR000719">
    <property type="entry name" value="Prot_kinase_dom"/>
</dbReference>
<dbReference type="InterPro" id="IPR051681">
    <property type="entry name" value="Ser/Thr_Kinases-Pseudokinases"/>
</dbReference>
<dbReference type="Gene3D" id="1.10.510.10">
    <property type="entry name" value="Transferase(Phosphotransferase) domain 1"/>
    <property type="match status" value="1"/>
</dbReference>
<reference evidence="3" key="1">
    <citation type="journal article" date="2014" name="Proc. Natl. Acad. Sci. U.S.A.">
        <title>Extensive sampling of basidiomycete genomes demonstrates inadequacy of the white-rot/brown-rot paradigm for wood decay fungi.</title>
        <authorList>
            <person name="Riley R."/>
            <person name="Salamov A.A."/>
            <person name="Brown D.W."/>
            <person name="Nagy L.G."/>
            <person name="Floudas D."/>
            <person name="Held B.W."/>
            <person name="Levasseur A."/>
            <person name="Lombard V."/>
            <person name="Morin E."/>
            <person name="Otillar R."/>
            <person name="Lindquist E.A."/>
            <person name="Sun H."/>
            <person name="LaButti K.M."/>
            <person name="Schmutz J."/>
            <person name="Jabbour D."/>
            <person name="Luo H."/>
            <person name="Baker S.E."/>
            <person name="Pisabarro A.G."/>
            <person name="Walton J.D."/>
            <person name="Blanchette R.A."/>
            <person name="Henrissat B."/>
            <person name="Martin F."/>
            <person name="Cullen D."/>
            <person name="Hibbett D.S."/>
            <person name="Grigoriev I.V."/>
        </authorList>
    </citation>
    <scope>NUCLEOTIDE SEQUENCE [LARGE SCALE GENOMIC DNA]</scope>
    <source>
        <strain evidence="3">MUCL 33604</strain>
    </source>
</reference>
<dbReference type="InterPro" id="IPR001245">
    <property type="entry name" value="Ser-Thr/Tyr_kinase_cat_dom"/>
</dbReference>
<dbReference type="SUPFAM" id="SSF56112">
    <property type="entry name" value="Protein kinase-like (PK-like)"/>
    <property type="match status" value="1"/>
</dbReference>
<dbReference type="EMBL" id="KL197731">
    <property type="protein sequence ID" value="KDQ53969.1"/>
    <property type="molecule type" value="Genomic_DNA"/>
</dbReference>
<dbReference type="PROSITE" id="PS50011">
    <property type="entry name" value="PROTEIN_KINASE_DOM"/>
    <property type="match status" value="1"/>
</dbReference>
<feature type="domain" description="Protein kinase" evidence="1">
    <location>
        <begin position="27"/>
        <end position="310"/>
    </location>
</feature>
<dbReference type="GO" id="GO:0004674">
    <property type="term" value="F:protein serine/threonine kinase activity"/>
    <property type="evidence" value="ECO:0007669"/>
    <property type="project" value="TreeGrafter"/>
</dbReference>
<dbReference type="GO" id="GO:0005524">
    <property type="term" value="F:ATP binding"/>
    <property type="evidence" value="ECO:0007669"/>
    <property type="project" value="InterPro"/>
</dbReference>
<evidence type="ECO:0000259" key="1">
    <source>
        <dbReference type="PROSITE" id="PS50011"/>
    </source>
</evidence>
<sequence length="315" mass="34938">MSASASLPPLKEDEAKPLQDPNLRIVVMGTRVYRNGGASDIWQGCLIDRRQEDKGVHVVIKALRNLVADTVKLEATKRRINRETRVWHRLNHPNILSFSGVFNHQQFGPEVPLLVAPFCPQGSVTEYLRSGSRSYAEKIDIIMATAAGIEYLHSQRPPVIHGDIKPSNILIDEDSRPKVCDFGVSRLVDSKGFTTNHLSLTARYSAPEFFTADDDEPPLPPDDPRVSPTLFTAKSDVYSFGMTAVEIISEKIPFYHVLPETRLPIIIAGGKGLKKDMYPSVPDDIWAVAKSCWAPELASRPVMREVAPAIGQCSK</sequence>
<name>A0A067PGS3_9AGAM</name>
<dbReference type="PANTHER" id="PTHR44329:SF214">
    <property type="entry name" value="PROTEIN KINASE DOMAIN-CONTAINING PROTEIN"/>
    <property type="match status" value="1"/>
</dbReference>
<proteinExistence type="predicted"/>
<dbReference type="AlphaFoldDB" id="A0A067PGS3"/>
<dbReference type="HOGENOM" id="CLU_000288_7_18_1"/>
<evidence type="ECO:0000313" key="3">
    <source>
        <dbReference type="Proteomes" id="UP000027265"/>
    </source>
</evidence>
<dbReference type="SMART" id="SM00220">
    <property type="entry name" value="S_TKc"/>
    <property type="match status" value="1"/>
</dbReference>